<keyword evidence="3" id="KW-1185">Reference proteome</keyword>
<organism evidence="2 3">
    <name type="scientific">Amycolatopsis mediterranei (strain S699)</name>
    <name type="common">Nocardia mediterranei</name>
    <dbReference type="NCBI Taxonomy" id="713604"/>
    <lineage>
        <taxon>Bacteria</taxon>
        <taxon>Bacillati</taxon>
        <taxon>Actinomycetota</taxon>
        <taxon>Actinomycetes</taxon>
        <taxon>Pseudonocardiales</taxon>
        <taxon>Pseudonocardiaceae</taxon>
        <taxon>Amycolatopsis</taxon>
    </lineage>
</organism>
<evidence type="ECO:0000313" key="2">
    <source>
        <dbReference type="EMBL" id="AEK44356.1"/>
    </source>
</evidence>
<dbReference type="Proteomes" id="UP000006138">
    <property type="component" value="Chromosome"/>
</dbReference>
<dbReference type="AlphaFoldDB" id="A0A9R0P121"/>
<protein>
    <submittedName>
        <fullName evidence="2">Integrase</fullName>
    </submittedName>
</protein>
<feature type="region of interest" description="Disordered" evidence="1">
    <location>
        <begin position="37"/>
        <end position="62"/>
    </location>
</feature>
<feature type="compositionally biased region" description="Low complexity" evidence="1">
    <location>
        <begin position="52"/>
        <end position="62"/>
    </location>
</feature>
<gene>
    <name evidence="2" type="ordered locus">RAM_29405</name>
</gene>
<proteinExistence type="predicted"/>
<evidence type="ECO:0000313" key="3">
    <source>
        <dbReference type="Proteomes" id="UP000006138"/>
    </source>
</evidence>
<sequence>MLACDFFHVDCAVTLKRIYVFFVLEVGSRYVAYGGPAANCPRSPARRRSRTRGSPPARRPWL</sequence>
<accession>A0A9R0P121</accession>
<dbReference type="EMBL" id="CP002896">
    <property type="protein sequence ID" value="AEK44356.1"/>
    <property type="molecule type" value="Genomic_DNA"/>
</dbReference>
<name>A0A9R0P121_AMYMS</name>
<reference evidence="2 3" key="1">
    <citation type="journal article" date="2011" name="J. Bacteriol.">
        <title>Whole genome sequence of the rifamycin B-producing strain Amycolatopsis mediterranei S699.</title>
        <authorList>
            <person name="Verma M."/>
            <person name="Kaur J."/>
            <person name="Kumar M."/>
            <person name="Kumari K."/>
            <person name="Saxena A."/>
            <person name="Anand S."/>
            <person name="Nigam A."/>
            <person name="Ravi V."/>
            <person name="Raghuvanshi S."/>
            <person name="Khurana P."/>
            <person name="Tyagi A.K."/>
            <person name="Khurana J.P."/>
            <person name="Lal R."/>
        </authorList>
    </citation>
    <scope>NUCLEOTIDE SEQUENCE [LARGE SCALE GENOMIC DNA]</scope>
    <source>
        <strain evidence="2 3">S699</strain>
    </source>
</reference>
<dbReference type="KEGG" id="amn:RAM_29405"/>
<evidence type="ECO:0000256" key="1">
    <source>
        <dbReference type="SAM" id="MobiDB-lite"/>
    </source>
</evidence>